<keyword evidence="3" id="KW-1133">Transmembrane helix</keyword>
<keyword evidence="3" id="KW-0812">Transmembrane</keyword>
<dbReference type="InterPro" id="IPR001627">
    <property type="entry name" value="Semap_dom"/>
</dbReference>
<evidence type="ECO:0000313" key="5">
    <source>
        <dbReference type="Ensembl" id="ENSSGRP00000096489.1"/>
    </source>
</evidence>
<dbReference type="InterPro" id="IPR027231">
    <property type="entry name" value="Semaphorin"/>
</dbReference>
<dbReference type="SMART" id="SM00630">
    <property type="entry name" value="Sema"/>
    <property type="match status" value="1"/>
</dbReference>
<protein>
    <submittedName>
        <fullName evidence="5">Si:dkey-49n23.1</fullName>
    </submittedName>
</protein>
<dbReference type="GO" id="GO:0001755">
    <property type="term" value="P:neural crest cell migration"/>
    <property type="evidence" value="ECO:0007669"/>
    <property type="project" value="TreeGrafter"/>
</dbReference>
<dbReference type="GO" id="GO:0030335">
    <property type="term" value="P:positive regulation of cell migration"/>
    <property type="evidence" value="ECO:0007669"/>
    <property type="project" value="TreeGrafter"/>
</dbReference>
<keyword evidence="6" id="KW-1185">Reference proteome</keyword>
<feature type="transmembrane region" description="Helical" evidence="3">
    <location>
        <begin position="26"/>
        <end position="45"/>
    </location>
</feature>
<evidence type="ECO:0000256" key="2">
    <source>
        <dbReference type="PROSITE-ProRule" id="PRU00352"/>
    </source>
</evidence>
<dbReference type="GO" id="GO:0071526">
    <property type="term" value="P:semaphorin-plexin signaling pathway"/>
    <property type="evidence" value="ECO:0007669"/>
    <property type="project" value="TreeGrafter"/>
</dbReference>
<dbReference type="InterPro" id="IPR036352">
    <property type="entry name" value="Semap_dom_sf"/>
</dbReference>
<comment type="caution">
    <text evidence="2">Lacks conserved residue(s) required for the propagation of feature annotation.</text>
</comment>
<dbReference type="GO" id="GO:0005886">
    <property type="term" value="C:plasma membrane"/>
    <property type="evidence" value="ECO:0007669"/>
    <property type="project" value="TreeGrafter"/>
</dbReference>
<dbReference type="InterPro" id="IPR015943">
    <property type="entry name" value="WD40/YVTN_repeat-like_dom_sf"/>
</dbReference>
<dbReference type="SUPFAM" id="SSF101912">
    <property type="entry name" value="Sema domain"/>
    <property type="match status" value="1"/>
</dbReference>
<proteinExistence type="predicted"/>
<dbReference type="Ensembl" id="ENSSGRT00000102661.1">
    <property type="protein sequence ID" value="ENSSGRP00000096489.1"/>
    <property type="gene ID" value="ENSSGRG00000048201.1"/>
</dbReference>
<dbReference type="Proteomes" id="UP000472262">
    <property type="component" value="Unassembled WGS sequence"/>
</dbReference>
<dbReference type="PROSITE" id="PS51004">
    <property type="entry name" value="SEMA"/>
    <property type="match status" value="1"/>
</dbReference>
<dbReference type="PANTHER" id="PTHR11036:SF69">
    <property type="entry name" value="SEMA DOMAIN-CONTAINING PROTEIN"/>
    <property type="match status" value="1"/>
</dbReference>
<keyword evidence="3" id="KW-0472">Membrane</keyword>
<accession>A0A672S4P9</accession>
<evidence type="ECO:0000259" key="4">
    <source>
        <dbReference type="PROSITE" id="PS51004"/>
    </source>
</evidence>
<dbReference type="PANTHER" id="PTHR11036">
    <property type="entry name" value="SEMAPHORIN"/>
    <property type="match status" value="1"/>
</dbReference>
<dbReference type="OMA" id="WREINAL"/>
<sequence>MCVYIYIHTCIYTYIHTYIFECLKHFALLCIIFCLSCIISFVFRFTGQLDRNTLNAANMSRNSSAVFWDGGERGAYQALLLDEDRGWLLVGGRDHIYMLNSDSFTQPIHWPAGQEHIERCKYAGKNLSMDCANYVRLLQPFNKTHVYVCGTGAFHPQCTYIDLGHNLEVKSGRGKCPFSPQEPFTARLTDGDLYAGTSVDFMGTNAAIFRTSVHSSNQHYIRTEAYQDQWLNEPEFVGSYSIPETHSLDDDKVYFFFKETAVESNQLDKRIYSRVARVCKVSAKSNAVMSQ</sequence>
<dbReference type="AlphaFoldDB" id="A0A672S4P9"/>
<evidence type="ECO:0000256" key="1">
    <source>
        <dbReference type="ARBA" id="ARBA00023180"/>
    </source>
</evidence>
<dbReference type="InParanoid" id="A0A672S4P9"/>
<name>A0A672S4P9_SINGR</name>
<dbReference type="GO" id="GO:0007411">
    <property type="term" value="P:axon guidance"/>
    <property type="evidence" value="ECO:0007669"/>
    <property type="project" value="TreeGrafter"/>
</dbReference>
<dbReference type="Gene3D" id="2.130.10.10">
    <property type="entry name" value="YVTN repeat-like/Quinoprotein amine dehydrogenase"/>
    <property type="match status" value="1"/>
</dbReference>
<evidence type="ECO:0000256" key="3">
    <source>
        <dbReference type="SAM" id="Phobius"/>
    </source>
</evidence>
<organism evidence="5 6">
    <name type="scientific">Sinocyclocheilus grahami</name>
    <name type="common">Dianchi golden-line fish</name>
    <name type="synonym">Barbus grahami</name>
    <dbReference type="NCBI Taxonomy" id="75366"/>
    <lineage>
        <taxon>Eukaryota</taxon>
        <taxon>Metazoa</taxon>
        <taxon>Chordata</taxon>
        <taxon>Craniata</taxon>
        <taxon>Vertebrata</taxon>
        <taxon>Euteleostomi</taxon>
        <taxon>Actinopterygii</taxon>
        <taxon>Neopterygii</taxon>
        <taxon>Teleostei</taxon>
        <taxon>Ostariophysi</taxon>
        <taxon>Cypriniformes</taxon>
        <taxon>Cyprinidae</taxon>
        <taxon>Cyprininae</taxon>
        <taxon>Sinocyclocheilus</taxon>
    </lineage>
</organism>
<keyword evidence="1" id="KW-0325">Glycoprotein</keyword>
<reference evidence="5" key="2">
    <citation type="submission" date="2025-09" db="UniProtKB">
        <authorList>
            <consortium name="Ensembl"/>
        </authorList>
    </citation>
    <scope>IDENTIFICATION</scope>
</reference>
<feature type="domain" description="Sema" evidence="4">
    <location>
        <begin position="51"/>
        <end position="291"/>
    </location>
</feature>
<evidence type="ECO:0000313" key="6">
    <source>
        <dbReference type="Proteomes" id="UP000472262"/>
    </source>
</evidence>
<reference evidence="5" key="1">
    <citation type="submission" date="2025-08" db="UniProtKB">
        <authorList>
            <consortium name="Ensembl"/>
        </authorList>
    </citation>
    <scope>IDENTIFICATION</scope>
</reference>
<dbReference type="GO" id="GO:0045499">
    <property type="term" value="F:chemorepellent activity"/>
    <property type="evidence" value="ECO:0007669"/>
    <property type="project" value="TreeGrafter"/>
</dbReference>
<dbReference type="GO" id="GO:0030215">
    <property type="term" value="F:semaphorin receptor binding"/>
    <property type="evidence" value="ECO:0007669"/>
    <property type="project" value="InterPro"/>
</dbReference>